<sequence length="161" mass="17802">MARVFPVILAIALAIYAIADCARTPSDQLPGRLPKPLWLILIIMVVYLGPIAWIIASRVSQAEARGGAVSTGMWSAEEGLPLTLTRPDGRGSGRDTPKAPDDDPDFLFSLQTQIYRERKEREEREARERDAAHARDDDAEETHESTTERDHPGDEGGPARE</sequence>
<evidence type="ECO:0000256" key="2">
    <source>
        <dbReference type="ARBA" id="ARBA00022475"/>
    </source>
</evidence>
<feature type="compositionally biased region" description="Basic and acidic residues" evidence="6">
    <location>
        <begin position="87"/>
        <end position="101"/>
    </location>
</feature>
<dbReference type="GO" id="GO:0005886">
    <property type="term" value="C:plasma membrane"/>
    <property type="evidence" value="ECO:0007669"/>
    <property type="project" value="UniProtKB-SubCell"/>
</dbReference>
<feature type="transmembrane region" description="Helical" evidence="7">
    <location>
        <begin position="37"/>
        <end position="56"/>
    </location>
</feature>
<evidence type="ECO:0000256" key="6">
    <source>
        <dbReference type="SAM" id="MobiDB-lite"/>
    </source>
</evidence>
<keyword evidence="2" id="KW-1003">Cell membrane</keyword>
<feature type="region of interest" description="Disordered" evidence="6">
    <location>
        <begin position="66"/>
        <end position="161"/>
    </location>
</feature>
<evidence type="ECO:0000313" key="10">
    <source>
        <dbReference type="Proteomes" id="UP000627538"/>
    </source>
</evidence>
<evidence type="ECO:0000256" key="3">
    <source>
        <dbReference type="ARBA" id="ARBA00022692"/>
    </source>
</evidence>
<evidence type="ECO:0000256" key="5">
    <source>
        <dbReference type="ARBA" id="ARBA00023136"/>
    </source>
</evidence>
<dbReference type="AlphaFoldDB" id="A0A8I0G7L3"/>
<dbReference type="InterPro" id="IPR027379">
    <property type="entry name" value="CLS_N"/>
</dbReference>
<evidence type="ECO:0000256" key="4">
    <source>
        <dbReference type="ARBA" id="ARBA00022989"/>
    </source>
</evidence>
<dbReference type="Proteomes" id="UP000627538">
    <property type="component" value="Unassembled WGS sequence"/>
</dbReference>
<reference evidence="9 10" key="1">
    <citation type="submission" date="2020-08" db="EMBL/GenBank/DDBJ databases">
        <title>Winkia gen. nov., sp. nov., isolated from faeces of the Anser albifrons in China.</title>
        <authorList>
            <person name="Liu Q."/>
        </authorList>
    </citation>
    <scope>NUCLEOTIDE SEQUENCE [LARGE SCALE GENOMIC DNA]</scope>
    <source>
        <strain evidence="9 10">C62</strain>
    </source>
</reference>
<dbReference type="EMBL" id="JACRUO010000001">
    <property type="protein sequence ID" value="MBD3689340.1"/>
    <property type="molecule type" value="Genomic_DNA"/>
</dbReference>
<evidence type="ECO:0000256" key="7">
    <source>
        <dbReference type="SAM" id="Phobius"/>
    </source>
</evidence>
<proteinExistence type="predicted"/>
<dbReference type="Pfam" id="PF13396">
    <property type="entry name" value="PLDc_N"/>
    <property type="match status" value="1"/>
</dbReference>
<keyword evidence="4 7" id="KW-1133">Transmembrane helix</keyword>
<accession>A0A8I0G7L3</accession>
<gene>
    <name evidence="9" type="ORF">H8R10_03735</name>
</gene>
<keyword evidence="5 7" id="KW-0472">Membrane</keyword>
<comment type="caution">
    <text evidence="9">The sequence shown here is derived from an EMBL/GenBank/DDBJ whole genome shotgun (WGS) entry which is preliminary data.</text>
</comment>
<name>A0A8I0G7L3_9ACTO</name>
<feature type="compositionally biased region" description="Basic and acidic residues" evidence="6">
    <location>
        <begin position="115"/>
        <end position="161"/>
    </location>
</feature>
<evidence type="ECO:0000313" key="9">
    <source>
        <dbReference type="EMBL" id="MBD3689340.1"/>
    </source>
</evidence>
<organism evidence="9 10">
    <name type="scientific">Nanchangia anserum</name>
    <dbReference type="NCBI Taxonomy" id="2692125"/>
    <lineage>
        <taxon>Bacteria</taxon>
        <taxon>Bacillati</taxon>
        <taxon>Actinomycetota</taxon>
        <taxon>Actinomycetes</taxon>
        <taxon>Actinomycetales</taxon>
        <taxon>Actinomycetaceae</taxon>
        <taxon>Nanchangia</taxon>
    </lineage>
</organism>
<keyword evidence="10" id="KW-1185">Reference proteome</keyword>
<keyword evidence="3 7" id="KW-0812">Transmembrane</keyword>
<comment type="subcellular location">
    <subcellularLocation>
        <location evidence="1">Cell membrane</location>
        <topology evidence="1">Multi-pass membrane protein</topology>
    </subcellularLocation>
</comment>
<feature type="domain" description="Cardiolipin synthase N-terminal" evidence="8">
    <location>
        <begin position="12"/>
        <end position="58"/>
    </location>
</feature>
<evidence type="ECO:0000259" key="8">
    <source>
        <dbReference type="Pfam" id="PF13396"/>
    </source>
</evidence>
<protein>
    <submittedName>
        <fullName evidence="9">PLDc_N domain-containing protein</fullName>
    </submittedName>
</protein>
<dbReference type="RefSeq" id="WP_191071394.1">
    <property type="nucleotide sequence ID" value="NZ_CP060506.1"/>
</dbReference>
<evidence type="ECO:0000256" key="1">
    <source>
        <dbReference type="ARBA" id="ARBA00004651"/>
    </source>
</evidence>